<dbReference type="EMBL" id="CP072133">
    <property type="protein sequence ID" value="QTH70274.1"/>
    <property type="molecule type" value="Genomic_DNA"/>
</dbReference>
<keyword evidence="1" id="KW-0812">Transmembrane</keyword>
<dbReference type="KEGG" id="pxi:J5O05_09545"/>
<evidence type="ECO:0000313" key="3">
    <source>
        <dbReference type="Proteomes" id="UP000664904"/>
    </source>
</evidence>
<keyword evidence="3" id="KW-1185">Reference proteome</keyword>
<dbReference type="RefSeq" id="WP_208841870.1">
    <property type="nucleotide sequence ID" value="NZ_CP072133.1"/>
</dbReference>
<proteinExistence type="predicted"/>
<reference evidence="2" key="1">
    <citation type="submission" date="2021-03" db="EMBL/GenBank/DDBJ databases">
        <title>Complete Genome of Pseudoalteromonas xiamenensis STKMTI.2, a new potential marine bacterium producing anti-Vibrio compounds.</title>
        <authorList>
            <person name="Handayani D.P."/>
            <person name="Isnansetyo A."/>
            <person name="Istiqomah I."/>
            <person name="Jumina J."/>
        </authorList>
    </citation>
    <scope>NUCLEOTIDE SEQUENCE</scope>
    <source>
        <strain evidence="2">STKMTI.2</strain>
    </source>
</reference>
<evidence type="ECO:0000313" key="2">
    <source>
        <dbReference type="EMBL" id="QTH70274.1"/>
    </source>
</evidence>
<name>A0A975DEU3_9GAMM</name>
<feature type="transmembrane region" description="Helical" evidence="1">
    <location>
        <begin position="6"/>
        <end position="27"/>
    </location>
</feature>
<dbReference type="AlphaFoldDB" id="A0A975DEU3"/>
<keyword evidence="1" id="KW-1133">Transmembrane helix</keyword>
<keyword evidence="1" id="KW-0472">Membrane</keyword>
<organism evidence="2 3">
    <name type="scientific">Pseudoalteromonas xiamenensis</name>
    <dbReference type="NCBI Taxonomy" id="882626"/>
    <lineage>
        <taxon>Bacteria</taxon>
        <taxon>Pseudomonadati</taxon>
        <taxon>Pseudomonadota</taxon>
        <taxon>Gammaproteobacteria</taxon>
        <taxon>Alteromonadales</taxon>
        <taxon>Pseudoalteromonadaceae</taxon>
        <taxon>Pseudoalteromonas</taxon>
    </lineage>
</organism>
<sequence length="62" mass="7221">MPILQVIYIFIFALFGMATTDLARFIYLNWRYEEIRLNLIIRVTAYSILIVILAVLGPLLFA</sequence>
<accession>A0A975DEU3</accession>
<feature type="transmembrane region" description="Helical" evidence="1">
    <location>
        <begin position="39"/>
        <end position="61"/>
    </location>
</feature>
<evidence type="ECO:0000256" key="1">
    <source>
        <dbReference type="SAM" id="Phobius"/>
    </source>
</evidence>
<gene>
    <name evidence="2" type="ORF">J5O05_09545</name>
</gene>
<protein>
    <submittedName>
        <fullName evidence="2">Uncharacterized protein</fullName>
    </submittedName>
</protein>
<dbReference type="Proteomes" id="UP000664904">
    <property type="component" value="Chromosome"/>
</dbReference>